<gene>
    <name evidence="2" type="ORF">FIL70_16230</name>
</gene>
<dbReference type="AlphaFoldDB" id="A0A5B8CJD2"/>
<evidence type="ECO:0000256" key="1">
    <source>
        <dbReference type="SAM" id="MobiDB-lite"/>
    </source>
</evidence>
<protein>
    <submittedName>
        <fullName evidence="2">Uncharacterized protein</fullName>
    </submittedName>
</protein>
<feature type="region of interest" description="Disordered" evidence="1">
    <location>
        <begin position="1"/>
        <end position="62"/>
    </location>
</feature>
<proteinExistence type="predicted"/>
<sequence>MPCRSARGKRGGSPRGRRRQGGWQGPDRRGSSCHGPRAFSRPAERSTAGKMQRAVATGGVKG</sequence>
<dbReference type="EMBL" id="CP041016">
    <property type="protein sequence ID" value="QDC39239.1"/>
    <property type="molecule type" value="Genomic_DNA"/>
</dbReference>
<evidence type="ECO:0000313" key="3">
    <source>
        <dbReference type="Proteomes" id="UP000311469"/>
    </source>
</evidence>
<feature type="compositionally biased region" description="Basic residues" evidence="1">
    <location>
        <begin position="1"/>
        <end position="20"/>
    </location>
</feature>
<dbReference type="Proteomes" id="UP000311469">
    <property type="component" value="Chromosome cSF1"/>
</dbReference>
<name>A0A5B8CJD2_SPHSA</name>
<organism evidence="2 3">
    <name type="scientific">Sphingobium fuliginis ATCC 27551</name>
    <dbReference type="NCBI Taxonomy" id="1208342"/>
    <lineage>
        <taxon>Bacteria</taxon>
        <taxon>Pseudomonadati</taxon>
        <taxon>Pseudomonadota</taxon>
        <taxon>Alphaproteobacteria</taxon>
        <taxon>Sphingomonadales</taxon>
        <taxon>Sphingomonadaceae</taxon>
        <taxon>Sphingobium</taxon>
    </lineage>
</organism>
<reference evidence="2 3" key="1">
    <citation type="submission" date="2019-06" db="EMBL/GenBank/DDBJ databases">
        <title>Genome organization and adaptive potential of archetypical organophosphate degarding Sphingobium fuliginis ATCC 27551.</title>
        <authorList>
            <person name="Sarwar A."/>
            <person name="Parthasarathy S."/>
            <person name="Singh C."/>
            <person name="Siddavattam D."/>
        </authorList>
    </citation>
    <scope>NUCLEOTIDE SEQUENCE [LARGE SCALE GENOMIC DNA]</scope>
    <source>
        <strain evidence="2 3">ATCC 27551</strain>
    </source>
</reference>
<accession>A0A5B8CJD2</accession>
<evidence type="ECO:0000313" key="2">
    <source>
        <dbReference type="EMBL" id="QDC39239.1"/>
    </source>
</evidence>
<dbReference type="KEGG" id="sufl:FIL70_16230"/>